<dbReference type="Proteomes" id="UP001262754">
    <property type="component" value="Unassembled WGS sequence"/>
</dbReference>
<feature type="signal peptide" evidence="1">
    <location>
        <begin position="1"/>
        <end position="24"/>
    </location>
</feature>
<proteinExistence type="predicted"/>
<keyword evidence="3" id="KW-1185">Reference proteome</keyword>
<organism evidence="2 3">
    <name type="scientific">Caulobacter rhizosphaerae</name>
    <dbReference type="NCBI Taxonomy" id="2010972"/>
    <lineage>
        <taxon>Bacteria</taxon>
        <taxon>Pseudomonadati</taxon>
        <taxon>Pseudomonadota</taxon>
        <taxon>Alphaproteobacteria</taxon>
        <taxon>Caulobacterales</taxon>
        <taxon>Caulobacteraceae</taxon>
        <taxon>Caulobacter</taxon>
    </lineage>
</organism>
<comment type="caution">
    <text evidence="2">The sequence shown here is derived from an EMBL/GenBank/DDBJ whole genome shotgun (WGS) entry which is preliminary data.</text>
</comment>
<feature type="chain" id="PRO_5047100571" description="DUF4136 domain-containing protein" evidence="1">
    <location>
        <begin position="25"/>
        <end position="168"/>
    </location>
</feature>
<sequence length="168" mass="16994">MRMLSTTLVAGLLLSACATPPQVAREGDLAVLRGQAVATEAGSAAPSDADQALVQAIRARVASRIGDVGAVEGGALPARYRLQVTVGTSPAGVGISTAVGPQVGVAPWRSAPTRLRPWSRRGPVRTAALAVLDLSSGKVVAWATVRTSGDDPADLADRLVAALKPADA</sequence>
<name>A0ABU1N610_9CAUL</name>
<dbReference type="EMBL" id="JAVDRL010000015">
    <property type="protein sequence ID" value="MDR6533882.1"/>
    <property type="molecule type" value="Genomic_DNA"/>
</dbReference>
<protein>
    <recommendedName>
        <fullName evidence="4">DUF4136 domain-containing protein</fullName>
    </recommendedName>
</protein>
<gene>
    <name evidence="2" type="ORF">J2800_004652</name>
</gene>
<evidence type="ECO:0000256" key="1">
    <source>
        <dbReference type="SAM" id="SignalP"/>
    </source>
</evidence>
<evidence type="ECO:0008006" key="4">
    <source>
        <dbReference type="Google" id="ProtNLM"/>
    </source>
</evidence>
<evidence type="ECO:0000313" key="3">
    <source>
        <dbReference type="Proteomes" id="UP001262754"/>
    </source>
</evidence>
<reference evidence="2 3" key="1">
    <citation type="submission" date="2023-07" db="EMBL/GenBank/DDBJ databases">
        <title>Sorghum-associated microbial communities from plants grown in Nebraska, USA.</title>
        <authorList>
            <person name="Schachtman D."/>
        </authorList>
    </citation>
    <scope>NUCLEOTIDE SEQUENCE [LARGE SCALE GENOMIC DNA]</scope>
    <source>
        <strain evidence="2 3">DS2154</strain>
    </source>
</reference>
<evidence type="ECO:0000313" key="2">
    <source>
        <dbReference type="EMBL" id="MDR6533882.1"/>
    </source>
</evidence>
<dbReference type="RefSeq" id="WP_310034905.1">
    <property type="nucleotide sequence ID" value="NZ_JAVDRL010000015.1"/>
</dbReference>
<accession>A0ABU1N610</accession>
<keyword evidence="1" id="KW-0732">Signal</keyword>
<dbReference type="PROSITE" id="PS51257">
    <property type="entry name" value="PROKAR_LIPOPROTEIN"/>
    <property type="match status" value="1"/>
</dbReference>